<evidence type="ECO:0000313" key="3">
    <source>
        <dbReference type="Proteomes" id="UP001297422"/>
    </source>
</evidence>
<feature type="transmembrane region" description="Helical" evidence="1">
    <location>
        <begin position="68"/>
        <end position="89"/>
    </location>
</feature>
<dbReference type="PANTHER" id="PTHR33989:SF4">
    <property type="entry name" value="PTS SYSTEM N,N'-DIACETYLCHITOBIOSE-SPECIFIC EIIC COMPONENT"/>
    <property type="match status" value="1"/>
</dbReference>
<comment type="caution">
    <text evidence="2">The sequence shown here is derived from an EMBL/GenBank/DDBJ whole genome shotgun (WGS) entry which is preliminary data.</text>
</comment>
<gene>
    <name evidence="2" type="ORF">LIQ10_19665</name>
</gene>
<dbReference type="EMBL" id="JAJBNC010000169">
    <property type="protein sequence ID" value="MCB5495904.1"/>
    <property type="molecule type" value="Genomic_DNA"/>
</dbReference>
<keyword evidence="1" id="KW-0472">Membrane</keyword>
<feature type="non-terminal residue" evidence="2">
    <location>
        <position position="98"/>
    </location>
</feature>
<proteinExistence type="predicted"/>
<name>A0AAJ1EQN4_MEDGN</name>
<dbReference type="InterPro" id="IPR051088">
    <property type="entry name" value="PTS_Sugar-EIIC/EIIB"/>
</dbReference>
<evidence type="ECO:0000313" key="2">
    <source>
        <dbReference type="EMBL" id="MCB5495904.1"/>
    </source>
</evidence>
<dbReference type="PANTHER" id="PTHR33989">
    <property type="match status" value="1"/>
</dbReference>
<dbReference type="AlphaFoldDB" id="A0AAJ1EQN4"/>
<feature type="transmembrane region" description="Helical" evidence="1">
    <location>
        <begin position="32"/>
        <end position="56"/>
    </location>
</feature>
<dbReference type="GO" id="GO:0005886">
    <property type="term" value="C:plasma membrane"/>
    <property type="evidence" value="ECO:0007669"/>
    <property type="project" value="TreeGrafter"/>
</dbReference>
<sequence>MNTLTGFLDRFLVSVANKMANNKYLSSVSTGFAYALPVIMVGALFTLASSLNLGFYQDFITSTGIKPIVSFASTVTTDMLSIYTVFLIAKAFGEKEGY</sequence>
<protein>
    <submittedName>
        <fullName evidence="2">Uncharacterized protein</fullName>
    </submittedName>
</protein>
<dbReference type="RefSeq" id="WP_330652643.1">
    <property type="nucleotide sequence ID" value="NZ_JAJBNC010000169.1"/>
</dbReference>
<keyword evidence="1" id="KW-0812">Transmembrane</keyword>
<dbReference type="GO" id="GO:1902815">
    <property type="term" value="P:N,N'-diacetylchitobiose import"/>
    <property type="evidence" value="ECO:0007669"/>
    <property type="project" value="TreeGrafter"/>
</dbReference>
<evidence type="ECO:0000256" key="1">
    <source>
        <dbReference type="SAM" id="Phobius"/>
    </source>
</evidence>
<organism evidence="2 3">
    <name type="scientific">Mediterraneibacter gnavus</name>
    <name type="common">Ruminococcus gnavus</name>
    <dbReference type="NCBI Taxonomy" id="33038"/>
    <lineage>
        <taxon>Bacteria</taxon>
        <taxon>Bacillati</taxon>
        <taxon>Bacillota</taxon>
        <taxon>Clostridia</taxon>
        <taxon>Lachnospirales</taxon>
        <taxon>Lachnospiraceae</taxon>
        <taxon>Mediterraneibacter</taxon>
    </lineage>
</organism>
<keyword evidence="1" id="KW-1133">Transmembrane helix</keyword>
<accession>A0AAJ1EQN4</accession>
<reference evidence="2" key="1">
    <citation type="submission" date="2021-10" db="EMBL/GenBank/DDBJ databases">
        <title>Collection of gut derived symbiotic bacterial strains cultured from healthy donors.</title>
        <authorList>
            <person name="Lin H."/>
            <person name="Littmann E."/>
            <person name="Claire K."/>
            <person name="Pamer E."/>
        </authorList>
    </citation>
    <scope>NUCLEOTIDE SEQUENCE</scope>
    <source>
        <strain evidence="2">MSK.23.4</strain>
    </source>
</reference>
<dbReference type="Proteomes" id="UP001297422">
    <property type="component" value="Unassembled WGS sequence"/>
</dbReference>